<dbReference type="EMBL" id="CP038228">
    <property type="protein sequence ID" value="QDI03426.1"/>
    <property type="molecule type" value="Genomic_DNA"/>
</dbReference>
<dbReference type="RefSeq" id="WP_142742088.1">
    <property type="nucleotide sequence ID" value="NZ_CP038228.1"/>
</dbReference>
<sequence length="83" mass="9144">MADQMPSSPPVAAELALVGRYGELMDSAALVEFFKFPNERALGRAAVKDGFPVPVFRLARRNGWFARTRDVAAWLIQLTPPSP</sequence>
<dbReference type="Proteomes" id="UP000319349">
    <property type="component" value="Chromosome"/>
</dbReference>
<organism evidence="1 2">
    <name type="scientific">Xanthomonas cerealis pv. cerealis</name>
    <dbReference type="NCBI Taxonomy" id="152263"/>
    <lineage>
        <taxon>Bacteria</taxon>
        <taxon>Pseudomonadati</taxon>
        <taxon>Pseudomonadota</taxon>
        <taxon>Gammaproteobacteria</taxon>
        <taxon>Lysobacterales</taxon>
        <taxon>Lysobacteraceae</taxon>
        <taxon>Xanthomonas</taxon>
        <taxon>Xanthomonas translucens group</taxon>
        <taxon>Xanthomonas cerealis</taxon>
    </lineage>
</organism>
<keyword evidence="2" id="KW-1185">Reference proteome</keyword>
<gene>
    <name evidence="1" type="ORF">E4A48_06725</name>
</gene>
<protein>
    <recommendedName>
        <fullName evidence="3">DNA-binding protein</fullName>
    </recommendedName>
</protein>
<evidence type="ECO:0000313" key="1">
    <source>
        <dbReference type="EMBL" id="QDI03426.1"/>
    </source>
</evidence>
<dbReference type="AlphaFoldDB" id="A0A514EBK7"/>
<reference evidence="1 2" key="1">
    <citation type="submission" date="2019-03" db="EMBL/GenBank/DDBJ databases">
        <title>Tal1 in Xanthomonas translucens pv. cerealis Contributes to Virulence in Bacterial Leaf Streak of Wheat.</title>
        <authorList>
            <person name="Shah S.M.A."/>
            <person name="Haq F."/>
            <person name="Ma W."/>
            <person name="Xu X."/>
            <person name="Wang S."/>
            <person name="Xu Z."/>
            <person name="Zou L."/>
            <person name="Zhu B."/>
            <person name="Chen G."/>
        </authorList>
    </citation>
    <scope>NUCLEOTIDE SEQUENCE [LARGE SCALE GENOMIC DNA]</scope>
    <source>
        <strain evidence="1 2">01</strain>
    </source>
</reference>
<evidence type="ECO:0008006" key="3">
    <source>
        <dbReference type="Google" id="ProtNLM"/>
    </source>
</evidence>
<proteinExistence type="predicted"/>
<name>A0A514EBK7_9XANT</name>
<evidence type="ECO:0000313" key="2">
    <source>
        <dbReference type="Proteomes" id="UP000319349"/>
    </source>
</evidence>
<accession>A0A514EBK7</accession>